<reference evidence="3 4" key="1">
    <citation type="submission" date="2018-06" db="EMBL/GenBank/DDBJ databases">
        <authorList>
            <consortium name="Pathogen Informatics"/>
            <person name="Doyle S."/>
        </authorList>
    </citation>
    <scope>NUCLEOTIDE SEQUENCE [LARGE SCALE GENOMIC DNA]</scope>
    <source>
        <strain evidence="3 4">NCTC11621</strain>
    </source>
</reference>
<dbReference type="RefSeq" id="WP_115323139.1">
    <property type="nucleotide sequence ID" value="NZ_CP085873.1"/>
</dbReference>
<dbReference type="InterPro" id="IPR045179">
    <property type="entry name" value="YgfZ/GcvT"/>
</dbReference>
<gene>
    <name evidence="3" type="primary">ygfZ</name>
    <name evidence="3" type="ORF">NCTC11621_01532</name>
</gene>
<dbReference type="InterPro" id="IPR048451">
    <property type="entry name" value="YgfZ_barrel"/>
</dbReference>
<name>A0A379EVP5_9PAST</name>
<dbReference type="Pfam" id="PF01571">
    <property type="entry name" value="GCV_T"/>
    <property type="match status" value="1"/>
</dbReference>
<dbReference type="GO" id="GO:0016226">
    <property type="term" value="P:iron-sulfur cluster assembly"/>
    <property type="evidence" value="ECO:0007669"/>
    <property type="project" value="TreeGrafter"/>
</dbReference>
<protein>
    <submittedName>
        <fullName evidence="3">Glycine cleavage T-protein family protein</fullName>
    </submittedName>
</protein>
<dbReference type="Pfam" id="PF21130">
    <property type="entry name" value="YgfZ_barrel"/>
    <property type="match status" value="1"/>
</dbReference>
<dbReference type="Gene3D" id="2.40.30.160">
    <property type="match status" value="1"/>
</dbReference>
<evidence type="ECO:0000313" key="4">
    <source>
        <dbReference type="Proteomes" id="UP000254704"/>
    </source>
</evidence>
<dbReference type="EMBL" id="UGTV01000015">
    <property type="protein sequence ID" value="SUC10478.1"/>
    <property type="molecule type" value="Genomic_DNA"/>
</dbReference>
<dbReference type="Gene3D" id="3.30.70.1400">
    <property type="entry name" value="Aminomethyltransferase beta-barrel domains"/>
    <property type="match status" value="1"/>
</dbReference>
<evidence type="ECO:0000259" key="2">
    <source>
        <dbReference type="Pfam" id="PF21130"/>
    </source>
</evidence>
<dbReference type="InterPro" id="IPR006222">
    <property type="entry name" value="GCVT_N"/>
</dbReference>
<dbReference type="AlphaFoldDB" id="A0A379EVP5"/>
<evidence type="ECO:0000313" key="3">
    <source>
        <dbReference type="EMBL" id="SUC10478.1"/>
    </source>
</evidence>
<feature type="domain" description="tRNA-modifying protein YgfZ-like beta-barrel" evidence="2">
    <location>
        <begin position="215"/>
        <end position="280"/>
    </location>
</feature>
<dbReference type="PANTHER" id="PTHR22602:SF0">
    <property type="entry name" value="TRANSFERASE CAF17, MITOCHONDRIAL-RELATED"/>
    <property type="match status" value="1"/>
</dbReference>
<dbReference type="SUPFAM" id="SSF101790">
    <property type="entry name" value="Aminomethyltransferase beta-barrel domain"/>
    <property type="match status" value="1"/>
</dbReference>
<dbReference type="Proteomes" id="UP000254704">
    <property type="component" value="Unassembled WGS sequence"/>
</dbReference>
<organism evidence="3 4">
    <name type="scientific">Pasteurella canis</name>
    <dbReference type="NCBI Taxonomy" id="753"/>
    <lineage>
        <taxon>Bacteria</taxon>
        <taxon>Pseudomonadati</taxon>
        <taxon>Pseudomonadota</taxon>
        <taxon>Gammaproteobacteria</taxon>
        <taxon>Pasteurellales</taxon>
        <taxon>Pasteurellaceae</taxon>
        <taxon>Pasteurella</taxon>
    </lineage>
</organism>
<sequence length="294" mass="33211">MTYSLLTEMQDFIACDLQQYTLIEIKGEDAEKFLQGQLTCDVSQLAEGASTLTAHCDPKGKVTSLFRLIRTEAQCFYLLIKKNLLPTALEQLKKYAVFSKVTFTELDWHIIGLAGQKIINVCDEVPAKIRLHLNSQQPRMILLHPTPLDITPNAAHPAWDLLDIQDGIPMLSTETQGEFIPQALNLQSLENAISFQKGCYIGQEIVARAKYRGANKRAMFTFVAHSQDIPELRSEIEIQLETNWRKTGSIINVANFEGTLWLQVVLNNQIEEGSQFRLSEQTELTPFALPYQLA</sequence>
<dbReference type="PANTHER" id="PTHR22602">
    <property type="entry name" value="TRANSFERASE CAF17, MITOCHONDRIAL-RELATED"/>
    <property type="match status" value="1"/>
</dbReference>
<evidence type="ECO:0000259" key="1">
    <source>
        <dbReference type="Pfam" id="PF01571"/>
    </source>
</evidence>
<proteinExistence type="predicted"/>
<accession>A0A379EVP5</accession>
<dbReference type="SUPFAM" id="SSF103025">
    <property type="entry name" value="Folate-binding domain"/>
    <property type="match status" value="1"/>
</dbReference>
<dbReference type="InterPro" id="IPR017703">
    <property type="entry name" value="YgfZ/GCV_T_CS"/>
</dbReference>
<dbReference type="NCBIfam" id="TIGR03317">
    <property type="entry name" value="ygfZ_signature"/>
    <property type="match status" value="1"/>
</dbReference>
<feature type="domain" description="GCVT N-terminal" evidence="1">
    <location>
        <begin position="14"/>
        <end position="120"/>
    </location>
</feature>
<dbReference type="InterPro" id="IPR029043">
    <property type="entry name" value="GcvT/YgfZ_C"/>
</dbReference>